<dbReference type="Gene3D" id="4.10.240.10">
    <property type="entry name" value="Zn(2)-C6 fungal-type DNA-binding domain"/>
    <property type="match status" value="1"/>
</dbReference>
<dbReference type="EMBL" id="KN880470">
    <property type="protein sequence ID" value="KIY70278.1"/>
    <property type="molecule type" value="Genomic_DNA"/>
</dbReference>
<dbReference type="GO" id="GO:0000981">
    <property type="term" value="F:DNA-binding transcription factor activity, RNA polymerase II-specific"/>
    <property type="evidence" value="ECO:0007669"/>
    <property type="project" value="InterPro"/>
</dbReference>
<keyword evidence="4" id="KW-1185">Reference proteome</keyword>
<dbReference type="STRING" id="1314674.A0A0D7BIA1"/>
<feature type="domain" description="Zn(2)-C6 fungal-type" evidence="2">
    <location>
        <begin position="18"/>
        <end position="48"/>
    </location>
</feature>
<dbReference type="Proteomes" id="UP000054007">
    <property type="component" value="Unassembled WGS sequence"/>
</dbReference>
<dbReference type="InterPro" id="IPR052400">
    <property type="entry name" value="Zn2-C6_fungal_TF"/>
</dbReference>
<dbReference type="SUPFAM" id="SSF57701">
    <property type="entry name" value="Zn2/Cys6 DNA-binding domain"/>
    <property type="match status" value="1"/>
</dbReference>
<proteinExistence type="predicted"/>
<accession>A0A0D7BIA1</accession>
<feature type="compositionally biased region" description="Low complexity" evidence="1">
    <location>
        <begin position="61"/>
        <end position="72"/>
    </location>
</feature>
<evidence type="ECO:0000313" key="4">
    <source>
        <dbReference type="Proteomes" id="UP000054007"/>
    </source>
</evidence>
<feature type="region of interest" description="Disordered" evidence="1">
    <location>
        <begin position="51"/>
        <end position="72"/>
    </location>
</feature>
<evidence type="ECO:0000256" key="1">
    <source>
        <dbReference type="SAM" id="MobiDB-lite"/>
    </source>
</evidence>
<dbReference type="AlphaFoldDB" id="A0A0D7BIA1"/>
<dbReference type="PROSITE" id="PS50048">
    <property type="entry name" value="ZN2_CY6_FUNGAL_2"/>
    <property type="match status" value="1"/>
</dbReference>
<protein>
    <recommendedName>
        <fullName evidence="2">Zn(2)-C6 fungal-type domain-containing protein</fullName>
    </recommendedName>
</protein>
<evidence type="ECO:0000313" key="3">
    <source>
        <dbReference type="EMBL" id="KIY70278.1"/>
    </source>
</evidence>
<sequence>MREPQERIVRQHRKTRTGCLTCRKRRIKCDEASPICLNCDKREVECVWKDSPQSSPSNMVASTSSSPPTPNPSAAFTSMVMAPTSAPLDWTTMELMHHFTGPFCSSIQNYGDASISDFWRTSVPNLAFSTQATFLLHSMLAAASFHLSYLHRGEPVSLKYTFAAKSHYEQAKAGVLTVCHDVDPLGITIMSFILLALSHFSHHHTPLSVENLRFLRSHSSREQMQHMWRTYASGPLGPLLRLKIKMHMSISRQMEGKRDMVSADYEFPAALTTIHLVTSGTPDPEEVADPYISDLYRETVDFLKHTWVASFQPGLEYESAFTWLVLVADAFLELYEQRRPRAMCIMAQYCAIMEHLSQSRDIPWWLPGPELWQREAKRMQEGLSSEWDPWLPGYVVPIPSIQTLAAYIPQDMAWWDSFTRDGLGLSVGEFPPPMGDL</sequence>
<dbReference type="InterPro" id="IPR036864">
    <property type="entry name" value="Zn2-C6_fun-type_DNA-bd_sf"/>
</dbReference>
<feature type="compositionally biased region" description="Polar residues" evidence="1">
    <location>
        <begin position="51"/>
        <end position="60"/>
    </location>
</feature>
<dbReference type="OrthoDB" id="5419315at2759"/>
<name>A0A0D7BIA1_9AGAR</name>
<dbReference type="PANTHER" id="PTHR47657:SF7">
    <property type="entry name" value="STEROL REGULATORY ELEMENT-BINDING PROTEIN ECM22"/>
    <property type="match status" value="1"/>
</dbReference>
<dbReference type="SMART" id="SM00066">
    <property type="entry name" value="GAL4"/>
    <property type="match status" value="1"/>
</dbReference>
<dbReference type="InterPro" id="IPR001138">
    <property type="entry name" value="Zn2Cys6_DnaBD"/>
</dbReference>
<dbReference type="GO" id="GO:0008270">
    <property type="term" value="F:zinc ion binding"/>
    <property type="evidence" value="ECO:0007669"/>
    <property type="project" value="InterPro"/>
</dbReference>
<gene>
    <name evidence="3" type="ORF">CYLTODRAFT_488208</name>
</gene>
<dbReference type="PROSITE" id="PS00463">
    <property type="entry name" value="ZN2_CY6_FUNGAL_1"/>
    <property type="match status" value="1"/>
</dbReference>
<dbReference type="PANTHER" id="PTHR47657">
    <property type="entry name" value="STEROL REGULATORY ELEMENT-BINDING PROTEIN ECM22"/>
    <property type="match status" value="1"/>
</dbReference>
<evidence type="ECO:0000259" key="2">
    <source>
        <dbReference type="PROSITE" id="PS50048"/>
    </source>
</evidence>
<reference evidence="3 4" key="1">
    <citation type="journal article" date="2015" name="Fungal Genet. Biol.">
        <title>Evolution of novel wood decay mechanisms in Agaricales revealed by the genome sequences of Fistulina hepatica and Cylindrobasidium torrendii.</title>
        <authorList>
            <person name="Floudas D."/>
            <person name="Held B.W."/>
            <person name="Riley R."/>
            <person name="Nagy L.G."/>
            <person name="Koehler G."/>
            <person name="Ransdell A.S."/>
            <person name="Younus H."/>
            <person name="Chow J."/>
            <person name="Chiniquy J."/>
            <person name="Lipzen A."/>
            <person name="Tritt A."/>
            <person name="Sun H."/>
            <person name="Haridas S."/>
            <person name="LaButti K."/>
            <person name="Ohm R.A."/>
            <person name="Kues U."/>
            <person name="Blanchette R.A."/>
            <person name="Grigoriev I.V."/>
            <person name="Minto R.E."/>
            <person name="Hibbett D.S."/>
        </authorList>
    </citation>
    <scope>NUCLEOTIDE SEQUENCE [LARGE SCALE GENOMIC DNA]</scope>
    <source>
        <strain evidence="3 4">FP15055 ss-10</strain>
    </source>
</reference>
<dbReference type="Pfam" id="PF00172">
    <property type="entry name" value="Zn_clus"/>
    <property type="match status" value="1"/>
</dbReference>
<organism evidence="3 4">
    <name type="scientific">Cylindrobasidium torrendii FP15055 ss-10</name>
    <dbReference type="NCBI Taxonomy" id="1314674"/>
    <lineage>
        <taxon>Eukaryota</taxon>
        <taxon>Fungi</taxon>
        <taxon>Dikarya</taxon>
        <taxon>Basidiomycota</taxon>
        <taxon>Agaricomycotina</taxon>
        <taxon>Agaricomycetes</taxon>
        <taxon>Agaricomycetidae</taxon>
        <taxon>Agaricales</taxon>
        <taxon>Marasmiineae</taxon>
        <taxon>Physalacriaceae</taxon>
        <taxon>Cylindrobasidium</taxon>
    </lineage>
</organism>
<dbReference type="CDD" id="cd00067">
    <property type="entry name" value="GAL4"/>
    <property type="match status" value="1"/>
</dbReference>